<dbReference type="Gene3D" id="1.25.10.10">
    <property type="entry name" value="Leucine-rich Repeat Variant"/>
    <property type="match status" value="1"/>
</dbReference>
<sequence length="520" mass="59332">MCILCDGMHERASVNPERVLTRVDGIFEYFISTILTNMKNEGPAWENYIMNSFLFLHLMIRAEHSIDTRRILRVIESHQELLSIALKAMSRYQTTSSTGFIVRVFYYGDKTLKKSLNEGDVAALIRSSNEHALSSPSTSHNEGRMFNTLLLIHDLTSNRDDPHENAIRKWFIDSNVFPFLRQCIMKGNTTYEFLTYSLKAVGNLVFVCPTSYRVDLPENISDEIAGDIAKMITTDHFLTQSEPKMQKVIIAALWRLISDRIALQVVLLDTNAFKYACNLVVLYSNKESFEDDMKKEILLNALRFCKQQAKLELPQMEKRKRSEDKYFDSKFSSGLINILINGNVELKTKAVKVMSGGLKIHTESFAATLFSALDETKCKNVATALFNTLNSAMKEESPNIDFISSSLGLLEKLMDNPWLRNCLTDLARSDGSHFPLNVMFSPTIERDPSITIKLLCACKKLAADRELHGMWMQFRDKFRKLLSSGNAEIGKLASEIICTLKAEEKIDDYSPEWKKRRVET</sequence>
<dbReference type="Proteomes" id="UP001328107">
    <property type="component" value="Unassembled WGS sequence"/>
</dbReference>
<accession>A0AAN5I7L1</accession>
<dbReference type="AlphaFoldDB" id="A0AAN5I7L1"/>
<dbReference type="EMBL" id="BTRK01000005">
    <property type="protein sequence ID" value="GMR55542.1"/>
    <property type="molecule type" value="Genomic_DNA"/>
</dbReference>
<name>A0AAN5I7L1_9BILA</name>
<evidence type="ECO:0000313" key="2">
    <source>
        <dbReference type="Proteomes" id="UP001328107"/>
    </source>
</evidence>
<protein>
    <submittedName>
        <fullName evidence="1">Uncharacterized protein</fullName>
    </submittedName>
</protein>
<gene>
    <name evidence="1" type="ORF">PMAYCL1PPCAC_25737</name>
</gene>
<proteinExistence type="predicted"/>
<comment type="caution">
    <text evidence="1">The sequence shown here is derived from an EMBL/GenBank/DDBJ whole genome shotgun (WGS) entry which is preliminary data.</text>
</comment>
<organism evidence="1 2">
    <name type="scientific">Pristionchus mayeri</name>
    <dbReference type="NCBI Taxonomy" id="1317129"/>
    <lineage>
        <taxon>Eukaryota</taxon>
        <taxon>Metazoa</taxon>
        <taxon>Ecdysozoa</taxon>
        <taxon>Nematoda</taxon>
        <taxon>Chromadorea</taxon>
        <taxon>Rhabditida</taxon>
        <taxon>Rhabditina</taxon>
        <taxon>Diplogasteromorpha</taxon>
        <taxon>Diplogasteroidea</taxon>
        <taxon>Neodiplogasteridae</taxon>
        <taxon>Pristionchus</taxon>
    </lineage>
</organism>
<evidence type="ECO:0000313" key="1">
    <source>
        <dbReference type="EMBL" id="GMR55542.1"/>
    </source>
</evidence>
<dbReference type="InterPro" id="IPR011989">
    <property type="entry name" value="ARM-like"/>
</dbReference>
<dbReference type="SUPFAM" id="SSF48371">
    <property type="entry name" value="ARM repeat"/>
    <property type="match status" value="1"/>
</dbReference>
<reference evidence="2" key="1">
    <citation type="submission" date="2022-10" db="EMBL/GenBank/DDBJ databases">
        <title>Genome assembly of Pristionchus species.</title>
        <authorList>
            <person name="Yoshida K."/>
            <person name="Sommer R.J."/>
        </authorList>
    </citation>
    <scope>NUCLEOTIDE SEQUENCE [LARGE SCALE GENOMIC DNA]</scope>
    <source>
        <strain evidence="2">RS5460</strain>
    </source>
</reference>
<dbReference type="InterPro" id="IPR016024">
    <property type="entry name" value="ARM-type_fold"/>
</dbReference>
<keyword evidence="2" id="KW-1185">Reference proteome</keyword>